<protein>
    <submittedName>
        <fullName evidence="3">Exoskeleton protein RP43</fullName>
    </submittedName>
</protein>
<organism evidence="3 4">
    <name type="scientific">Orchesella cincta</name>
    <name type="common">Springtail</name>
    <name type="synonym">Podura cincta</name>
    <dbReference type="NCBI Taxonomy" id="48709"/>
    <lineage>
        <taxon>Eukaryota</taxon>
        <taxon>Metazoa</taxon>
        <taxon>Ecdysozoa</taxon>
        <taxon>Arthropoda</taxon>
        <taxon>Hexapoda</taxon>
        <taxon>Collembola</taxon>
        <taxon>Entomobryomorpha</taxon>
        <taxon>Entomobryoidea</taxon>
        <taxon>Orchesellidae</taxon>
        <taxon>Orchesellinae</taxon>
        <taxon>Orchesella</taxon>
    </lineage>
</organism>
<keyword evidence="4" id="KW-1185">Reference proteome</keyword>
<dbReference type="SUPFAM" id="SSF49854">
    <property type="entry name" value="Spermadhesin, CUB domain"/>
    <property type="match status" value="2"/>
</dbReference>
<reference evidence="3 4" key="1">
    <citation type="journal article" date="2016" name="Genome Biol. Evol.">
        <title>Gene Family Evolution Reflects Adaptation to Soil Environmental Stressors in the Genome of the Collembolan Orchesella cincta.</title>
        <authorList>
            <person name="Faddeeva-Vakhrusheva A."/>
            <person name="Derks M.F."/>
            <person name="Anvar S.Y."/>
            <person name="Agamennone V."/>
            <person name="Suring W."/>
            <person name="Smit S."/>
            <person name="van Straalen N.M."/>
            <person name="Roelofs D."/>
        </authorList>
    </citation>
    <scope>NUCLEOTIDE SEQUENCE [LARGE SCALE GENOMIC DNA]</scope>
    <source>
        <tissue evidence="3">Mixed pool</tissue>
    </source>
</reference>
<dbReference type="OrthoDB" id="8297242at2759"/>
<comment type="caution">
    <text evidence="3">The sequence shown here is derived from an EMBL/GenBank/DDBJ whole genome shotgun (WGS) entry which is preliminary data.</text>
</comment>
<accession>A0A1D2M8E8</accession>
<evidence type="ECO:0000313" key="4">
    <source>
        <dbReference type="Proteomes" id="UP000094527"/>
    </source>
</evidence>
<dbReference type="Gene3D" id="2.60.120.290">
    <property type="entry name" value="Spermadhesin, CUB domain"/>
    <property type="match status" value="2"/>
</dbReference>
<evidence type="ECO:0000256" key="1">
    <source>
        <dbReference type="ARBA" id="ARBA00022737"/>
    </source>
</evidence>
<evidence type="ECO:0000256" key="2">
    <source>
        <dbReference type="SAM" id="SignalP"/>
    </source>
</evidence>
<dbReference type="PANTHER" id="PTHR24251">
    <property type="entry name" value="OVOCHYMASE-RELATED"/>
    <property type="match status" value="1"/>
</dbReference>
<gene>
    <name evidence="3" type="ORF">Ocin01_17481</name>
</gene>
<name>A0A1D2M8E8_ORCCI</name>
<evidence type="ECO:0000313" key="3">
    <source>
        <dbReference type="EMBL" id="ODM89201.1"/>
    </source>
</evidence>
<proteinExistence type="predicted"/>
<keyword evidence="1" id="KW-0677">Repeat</keyword>
<feature type="signal peptide" evidence="2">
    <location>
        <begin position="1"/>
        <end position="19"/>
    </location>
</feature>
<keyword evidence="2" id="KW-0732">Signal</keyword>
<feature type="chain" id="PRO_5008903633" evidence="2">
    <location>
        <begin position="20"/>
        <end position="299"/>
    </location>
</feature>
<dbReference type="InterPro" id="IPR035914">
    <property type="entry name" value="Sperma_CUB_dom_sf"/>
</dbReference>
<dbReference type="AlphaFoldDB" id="A0A1D2M8E8"/>
<dbReference type="Proteomes" id="UP000094527">
    <property type="component" value="Unassembled WGS sequence"/>
</dbReference>
<dbReference type="EMBL" id="LJIJ01002813">
    <property type="protein sequence ID" value="ODM89201.1"/>
    <property type="molecule type" value="Genomic_DNA"/>
</dbReference>
<sequence length="299" mass="32055">MKVLASFCLSLVLCQVGRASVLPGQVEKQPLVDVIHYNSGLKTFSPLSSDSSLLTSCNGVLNATSGGIAYRAFEPIAENERCVWTIRGGNAGGFSLNVLNLGISNSSSNTQVIATCLRRGETLANHILLNQTGPVNGVSYCNVLVITFASGSEVSGSTGFVLEYSVLRSSSLSPRSQDYIIDAGTAGIIRHPNSASRYENYELNTFIILPTLGSNTNVIYFRGSLEADYCYDNLSVYRFNATSVAPTKWEYKGRICGHILSDFISNGDLILITFDTDQSVVGTGFQLAIAPSDAAQCQN</sequence>